<dbReference type="InterPro" id="IPR011701">
    <property type="entry name" value="MFS"/>
</dbReference>
<organism evidence="5 6">
    <name type="scientific">Acanthaster planci</name>
    <name type="common">Crown-of-thorns starfish</name>
    <dbReference type="NCBI Taxonomy" id="133434"/>
    <lineage>
        <taxon>Eukaryota</taxon>
        <taxon>Metazoa</taxon>
        <taxon>Echinodermata</taxon>
        <taxon>Eleutherozoa</taxon>
        <taxon>Asterozoa</taxon>
        <taxon>Asteroidea</taxon>
        <taxon>Valvatacea</taxon>
        <taxon>Valvatida</taxon>
        <taxon>Acanthasteridae</taxon>
        <taxon>Acanthaster</taxon>
    </lineage>
</organism>
<dbReference type="InterPro" id="IPR050327">
    <property type="entry name" value="Proton-linked_MCT"/>
</dbReference>
<evidence type="ECO:0000256" key="2">
    <source>
        <dbReference type="SAM" id="MobiDB-lite"/>
    </source>
</evidence>
<feature type="region of interest" description="Disordered" evidence="2">
    <location>
        <begin position="210"/>
        <end position="235"/>
    </location>
</feature>
<feature type="transmembrane region" description="Helical" evidence="3">
    <location>
        <begin position="78"/>
        <end position="97"/>
    </location>
</feature>
<dbReference type="GeneID" id="110987179"/>
<feature type="region of interest" description="Disordered" evidence="2">
    <location>
        <begin position="247"/>
        <end position="293"/>
    </location>
</feature>
<feature type="transmembrane region" description="Helical" evidence="3">
    <location>
        <begin position="103"/>
        <end position="122"/>
    </location>
</feature>
<protein>
    <submittedName>
        <fullName evidence="6">Monocarboxylate transporter 5-like</fullName>
    </submittedName>
</protein>
<dbReference type="PROSITE" id="PS50850">
    <property type="entry name" value="MFS"/>
    <property type="match status" value="1"/>
</dbReference>
<dbReference type="OrthoDB" id="6499973at2759"/>
<dbReference type="RefSeq" id="XP_022105364.1">
    <property type="nucleotide sequence ID" value="XM_022249672.1"/>
</dbReference>
<dbReference type="KEGG" id="aplc:110987179"/>
<dbReference type="Proteomes" id="UP000694845">
    <property type="component" value="Unplaced"/>
</dbReference>
<dbReference type="GO" id="GO:0016020">
    <property type="term" value="C:membrane"/>
    <property type="evidence" value="ECO:0007669"/>
    <property type="project" value="UniProtKB-SubCell"/>
</dbReference>
<proteinExistence type="predicted"/>
<feature type="transmembrane region" description="Helical" evidence="3">
    <location>
        <begin position="164"/>
        <end position="186"/>
    </location>
</feature>
<feature type="transmembrane region" description="Helical" evidence="3">
    <location>
        <begin position="485"/>
        <end position="508"/>
    </location>
</feature>
<feature type="transmembrane region" description="Helical" evidence="3">
    <location>
        <begin position="421"/>
        <end position="443"/>
    </location>
</feature>
<feature type="transmembrane region" description="Helical" evidence="3">
    <location>
        <begin position="333"/>
        <end position="353"/>
    </location>
</feature>
<dbReference type="AlphaFoldDB" id="A0A8B7ZIH9"/>
<dbReference type="InterPro" id="IPR020846">
    <property type="entry name" value="MFS_dom"/>
</dbReference>
<feature type="transmembrane region" description="Helical" evidence="3">
    <location>
        <begin position="365"/>
        <end position="386"/>
    </location>
</feature>
<dbReference type="InterPro" id="IPR036259">
    <property type="entry name" value="MFS_trans_sf"/>
</dbReference>
<dbReference type="SUPFAM" id="SSF103473">
    <property type="entry name" value="MFS general substrate transporter"/>
    <property type="match status" value="1"/>
</dbReference>
<sequence length="525" mass="56292">MEPHTDSGWSWVVMFGAFLVNFTGIGVVMSRGVYLNVWMEDLEASATSTSLVVSIGALMMALFSPVSGALCTKFGPRMLTILGGVLIMGGAIVSSLASTVSLLVIGNGFITGLGASMAFVSSFQGLALYFNHKFTFASGMASVGISFGHLAFPPLNTYLIDVYGWRGSLLITAAVSMHVAVAGAVMRPVALMTAANKKNADLNANVSEAEVGVTEDNREPDNNAPKPLTTTQGNGQALVRMVIERSTSDNSQQFLRIPPGADLPSDEDSTKDDEKDSARDNGANEFSQGRRSGFRDTPHSIFESSVRRLLVFKHFLFVTCGMKHFVLTPRFKVVVIVGFCHGFGKLSLVYVVPRAETVGITPERASLLLSLIGAGSVVGRLSHGWFIDRQYVTAEMTFAWTLLLFCGSIFLVPAFDSFPPLGVLAVMTGIGYSVSACLLVAIVRTLMPSASDTAAAVGFLILFWDVGEIIGLLLSGVIYDVLRSFDVAFVTGGVVLLLASSAAFVMYFRKRMKYCKCEMNRAASI</sequence>
<dbReference type="Gene3D" id="1.20.1250.20">
    <property type="entry name" value="MFS general substrate transporter like domains"/>
    <property type="match status" value="1"/>
</dbReference>
<evidence type="ECO:0000256" key="3">
    <source>
        <dbReference type="SAM" id="Phobius"/>
    </source>
</evidence>
<feature type="domain" description="Major facilitator superfamily (MFS) profile" evidence="4">
    <location>
        <begin position="10"/>
        <end position="511"/>
    </location>
</feature>
<feature type="transmembrane region" description="Helical" evidence="3">
    <location>
        <begin position="455"/>
        <end position="479"/>
    </location>
</feature>
<dbReference type="GO" id="GO:0008028">
    <property type="term" value="F:monocarboxylic acid transmembrane transporter activity"/>
    <property type="evidence" value="ECO:0007669"/>
    <property type="project" value="TreeGrafter"/>
</dbReference>
<name>A0A8B7ZIH9_ACAPL</name>
<evidence type="ECO:0000256" key="1">
    <source>
        <dbReference type="ARBA" id="ARBA00004141"/>
    </source>
</evidence>
<reference evidence="6" key="1">
    <citation type="submission" date="2025-08" db="UniProtKB">
        <authorList>
            <consortium name="RefSeq"/>
        </authorList>
    </citation>
    <scope>IDENTIFICATION</scope>
</reference>
<evidence type="ECO:0000313" key="5">
    <source>
        <dbReference type="Proteomes" id="UP000694845"/>
    </source>
</evidence>
<comment type="subcellular location">
    <subcellularLocation>
        <location evidence="1">Membrane</location>
        <topology evidence="1">Multi-pass membrane protein</topology>
    </subcellularLocation>
</comment>
<feature type="transmembrane region" description="Helical" evidence="3">
    <location>
        <begin position="12"/>
        <end position="34"/>
    </location>
</feature>
<evidence type="ECO:0000259" key="4">
    <source>
        <dbReference type="PROSITE" id="PS50850"/>
    </source>
</evidence>
<gene>
    <name evidence="6" type="primary">LOC110987179</name>
</gene>
<feature type="transmembrane region" description="Helical" evidence="3">
    <location>
        <begin position="398"/>
        <end position="415"/>
    </location>
</feature>
<dbReference type="Pfam" id="PF07690">
    <property type="entry name" value="MFS_1"/>
    <property type="match status" value="2"/>
</dbReference>
<feature type="transmembrane region" description="Helical" evidence="3">
    <location>
        <begin position="46"/>
        <end position="66"/>
    </location>
</feature>
<dbReference type="PANTHER" id="PTHR11360">
    <property type="entry name" value="MONOCARBOXYLATE TRANSPORTER"/>
    <property type="match status" value="1"/>
</dbReference>
<dbReference type="PANTHER" id="PTHR11360:SF284">
    <property type="entry name" value="EG:103B4.3 PROTEIN-RELATED"/>
    <property type="match status" value="1"/>
</dbReference>
<dbReference type="OMA" id="DNGANEF"/>
<keyword evidence="3" id="KW-1133">Transmembrane helix</keyword>
<keyword evidence="3" id="KW-0812">Transmembrane</keyword>
<evidence type="ECO:0000313" key="6">
    <source>
        <dbReference type="RefSeq" id="XP_022105364.1"/>
    </source>
</evidence>
<keyword evidence="3" id="KW-0472">Membrane</keyword>
<keyword evidence="5" id="KW-1185">Reference proteome</keyword>
<accession>A0A8B7ZIH9</accession>